<dbReference type="InterPro" id="IPR014716">
    <property type="entry name" value="Fibrinogen_a/b/g_C_1"/>
</dbReference>
<dbReference type="Ensembl" id="ENSNGAT00000000523.1">
    <property type="protein sequence ID" value="ENSNGAP00000000512.1"/>
    <property type="gene ID" value="ENSNGAG00000000389.1"/>
</dbReference>
<dbReference type="GO" id="GO:0001525">
    <property type="term" value="P:angiogenesis"/>
    <property type="evidence" value="ECO:0007669"/>
    <property type="project" value="UniProtKB-KW"/>
</dbReference>
<reference evidence="20" key="2">
    <citation type="submission" date="2025-09" db="UniProtKB">
        <authorList>
            <consortium name="Ensembl"/>
        </authorList>
    </citation>
    <scope>IDENTIFICATION</scope>
</reference>
<dbReference type="GO" id="GO:0034116">
    <property type="term" value="P:positive regulation of heterotypic cell-cell adhesion"/>
    <property type="evidence" value="ECO:0007669"/>
    <property type="project" value="TreeGrafter"/>
</dbReference>
<keyword evidence="9" id="KW-0443">Lipid metabolism</keyword>
<keyword evidence="5" id="KW-0358">Heparin-binding</keyword>
<dbReference type="SUPFAM" id="SSF56496">
    <property type="entry name" value="Fibrinogen C-terminal domain-like"/>
    <property type="match status" value="1"/>
</dbReference>
<dbReference type="GO" id="GO:0035473">
    <property type="term" value="F:lipase binding"/>
    <property type="evidence" value="ECO:0007669"/>
    <property type="project" value="Ensembl"/>
</dbReference>
<dbReference type="GO" id="GO:0048844">
    <property type="term" value="P:artery morphogenesis"/>
    <property type="evidence" value="ECO:0007669"/>
    <property type="project" value="Ensembl"/>
</dbReference>
<dbReference type="GO" id="GO:0045766">
    <property type="term" value="P:positive regulation of angiogenesis"/>
    <property type="evidence" value="ECO:0007669"/>
    <property type="project" value="Ensembl"/>
</dbReference>
<evidence type="ECO:0000256" key="4">
    <source>
        <dbReference type="ARBA" id="ARBA00022657"/>
    </source>
</evidence>
<dbReference type="GeneTree" id="ENSGT00940000156746"/>
<dbReference type="GO" id="GO:0007160">
    <property type="term" value="P:cell-matrix adhesion"/>
    <property type="evidence" value="ECO:0007669"/>
    <property type="project" value="Ensembl"/>
</dbReference>
<dbReference type="Proteomes" id="UP000694381">
    <property type="component" value="Unassembled WGS sequence"/>
</dbReference>
<dbReference type="GO" id="GO:0010903">
    <property type="term" value="P:negative regulation of very-low-density lipoprotein particle remodeling"/>
    <property type="evidence" value="ECO:0007669"/>
    <property type="project" value="Ensembl"/>
</dbReference>
<keyword evidence="21" id="KW-1185">Reference proteome</keyword>
<dbReference type="GO" id="GO:0008203">
    <property type="term" value="P:cholesterol metabolic process"/>
    <property type="evidence" value="ECO:0007669"/>
    <property type="project" value="Ensembl"/>
</dbReference>
<feature type="domain" description="Fibrinogen C-terminal" evidence="19">
    <location>
        <begin position="237"/>
        <end position="455"/>
    </location>
</feature>
<keyword evidence="8 16" id="KW-0175">Coiled coil</keyword>
<dbReference type="GO" id="GO:0090318">
    <property type="term" value="P:regulation of chylomicron remodeling"/>
    <property type="evidence" value="ECO:0007669"/>
    <property type="project" value="Ensembl"/>
</dbReference>
<dbReference type="GO" id="GO:0030027">
    <property type="term" value="C:lamellipodium"/>
    <property type="evidence" value="ECO:0007669"/>
    <property type="project" value="UniProtKB-SubCell"/>
</dbReference>
<evidence type="ECO:0000256" key="18">
    <source>
        <dbReference type="SAM" id="SignalP"/>
    </source>
</evidence>
<evidence type="ECO:0000256" key="15">
    <source>
        <dbReference type="ARBA" id="ARBA00083172"/>
    </source>
</evidence>
<dbReference type="GO" id="GO:0009986">
    <property type="term" value="C:cell surface"/>
    <property type="evidence" value="ECO:0007669"/>
    <property type="project" value="Ensembl"/>
</dbReference>
<evidence type="ECO:0000256" key="11">
    <source>
        <dbReference type="ARBA" id="ARBA00023180"/>
    </source>
</evidence>
<dbReference type="GO" id="GO:0005769">
    <property type="term" value="C:early endosome"/>
    <property type="evidence" value="ECO:0007669"/>
    <property type="project" value="Ensembl"/>
</dbReference>
<dbReference type="InterPro" id="IPR037579">
    <property type="entry name" value="FIB_ANG-like"/>
</dbReference>
<evidence type="ECO:0000256" key="10">
    <source>
        <dbReference type="ARBA" id="ARBA00023157"/>
    </source>
</evidence>
<dbReference type="PROSITE" id="PS51406">
    <property type="entry name" value="FIBRINOGEN_C_2"/>
    <property type="match status" value="1"/>
</dbReference>
<keyword evidence="12" id="KW-0966">Cell projection</keyword>
<dbReference type="SMART" id="SM00186">
    <property type="entry name" value="FBG"/>
    <property type="match status" value="1"/>
</dbReference>
<dbReference type="GO" id="GO:0005178">
    <property type="term" value="F:integrin binding"/>
    <property type="evidence" value="ECO:0007669"/>
    <property type="project" value="Ensembl"/>
</dbReference>
<evidence type="ECO:0000313" key="21">
    <source>
        <dbReference type="Proteomes" id="UP000694381"/>
    </source>
</evidence>
<dbReference type="FunFam" id="3.90.215.10:FF:000008">
    <property type="entry name" value="Angiopoietin like 3"/>
    <property type="match status" value="1"/>
</dbReference>
<dbReference type="GO" id="GO:0042730">
    <property type="term" value="P:fibrinolysis"/>
    <property type="evidence" value="ECO:0007669"/>
    <property type="project" value="TreeGrafter"/>
</dbReference>
<dbReference type="GO" id="GO:0072377">
    <property type="term" value="P:blood coagulation, common pathway"/>
    <property type="evidence" value="ECO:0007669"/>
    <property type="project" value="TreeGrafter"/>
</dbReference>
<dbReference type="InterPro" id="IPR002181">
    <property type="entry name" value="Fibrinogen_a/b/g_C_dom"/>
</dbReference>
<dbReference type="KEGG" id="ngi:103732487"/>
<dbReference type="GO" id="GO:0070328">
    <property type="term" value="P:triglyceride homeostasis"/>
    <property type="evidence" value="ECO:0007669"/>
    <property type="project" value="Ensembl"/>
</dbReference>
<dbReference type="Gene3D" id="3.90.215.10">
    <property type="entry name" value="Gamma Fibrinogen, chain A, domain 1"/>
    <property type="match status" value="1"/>
</dbReference>
<protein>
    <recommendedName>
        <fullName evidence="14">Angiopoietin-related protein 3</fullName>
    </recommendedName>
    <alternativeName>
        <fullName evidence="15">Angiopoietin-like protein 3</fullName>
    </alternativeName>
</protein>
<evidence type="ECO:0000256" key="9">
    <source>
        <dbReference type="ARBA" id="ARBA00023098"/>
    </source>
</evidence>
<dbReference type="GO" id="GO:0008083">
    <property type="term" value="F:growth factor activity"/>
    <property type="evidence" value="ECO:0007669"/>
    <property type="project" value="Ensembl"/>
</dbReference>
<dbReference type="OrthoDB" id="8866652at2759"/>
<dbReference type="GO" id="GO:0070527">
    <property type="term" value="P:platelet aggregation"/>
    <property type="evidence" value="ECO:0007669"/>
    <property type="project" value="TreeGrafter"/>
</dbReference>
<sequence length="460" mass="53458">MHTIKIFLFIVPLVISSRVDQDNSSFDSISSEPKSRFAMLDDVKILANGLLQLGHGLKDFVHKTKSQINDIFQKLNIFDQSFYDLSLQTNEIKEEEKELRRTTSKLQAKNEEVKNMSLELNLKLESLLEEKVVLQQKVRDLEEQLTNLIQNKPEVQEHPEVTSLKSFVEQQDNSIRDLLQTVEEQYKQLSQQHSQIKEIENQLRKTGIQEPTENSHSSKSRAPRTTPPFQPNGTKNIEQDDIPADCSAIYNRGEHTSGVYTIRPSNSQVFNVYCDTESGSPWTIIQHRKDGSQNFNETWMNYKNGFGRFDGEFWLGLEKIYSIVKQSNYILRIELEDWKDNQHYTEYSFHLGNHETNYTLHLAEIAGNVLKALPEHRDLMFSTWDHKAKGQIDCPESYSGGWWWHDACGENNLNGKYNKPRAKSKPERRRGICWRSHNGKLYSIKSSKMLIQPTNLESFE</sequence>
<dbReference type="GO" id="GO:0005201">
    <property type="term" value="F:extracellular matrix structural constituent"/>
    <property type="evidence" value="ECO:0007669"/>
    <property type="project" value="TreeGrafter"/>
</dbReference>
<gene>
    <name evidence="20" type="primary">Angptl3</name>
</gene>
<dbReference type="GO" id="GO:0019915">
    <property type="term" value="P:lipid storage"/>
    <property type="evidence" value="ECO:0007669"/>
    <property type="project" value="Ensembl"/>
</dbReference>
<reference evidence="20" key="1">
    <citation type="submission" date="2025-08" db="UniProtKB">
        <authorList>
            <consortium name="Ensembl"/>
        </authorList>
    </citation>
    <scope>IDENTIFICATION</scope>
</reference>
<proteinExistence type="predicted"/>
<feature type="signal peptide" evidence="18">
    <location>
        <begin position="1"/>
        <end position="16"/>
    </location>
</feature>
<evidence type="ECO:0000256" key="13">
    <source>
        <dbReference type="ARBA" id="ARBA00062950"/>
    </source>
</evidence>
<keyword evidence="11" id="KW-0325">Glycoprotein</keyword>
<dbReference type="GO" id="GO:0050996">
    <property type="term" value="P:positive regulation of lipid catabolic process"/>
    <property type="evidence" value="ECO:0007669"/>
    <property type="project" value="Ensembl"/>
</dbReference>
<evidence type="ECO:0000256" key="5">
    <source>
        <dbReference type="ARBA" id="ARBA00022674"/>
    </source>
</evidence>
<evidence type="ECO:0000256" key="2">
    <source>
        <dbReference type="ARBA" id="ARBA00004613"/>
    </source>
</evidence>
<dbReference type="CTD" id="27329"/>
<dbReference type="RefSeq" id="XP_008829304.1">
    <property type="nucleotide sequence ID" value="XM_008831082.2"/>
</dbReference>
<dbReference type="GO" id="GO:0005577">
    <property type="term" value="C:fibrinogen complex"/>
    <property type="evidence" value="ECO:0007669"/>
    <property type="project" value="TreeGrafter"/>
</dbReference>
<keyword evidence="6 18" id="KW-0732">Signal</keyword>
<evidence type="ECO:0000256" key="16">
    <source>
        <dbReference type="SAM" id="Coils"/>
    </source>
</evidence>
<evidence type="ECO:0000256" key="12">
    <source>
        <dbReference type="ARBA" id="ARBA00023273"/>
    </source>
</evidence>
<dbReference type="GeneID" id="103732487"/>
<evidence type="ECO:0000256" key="8">
    <source>
        <dbReference type="ARBA" id="ARBA00023054"/>
    </source>
</evidence>
<keyword evidence="4" id="KW-0037">Angiogenesis</keyword>
<evidence type="ECO:0000256" key="3">
    <source>
        <dbReference type="ARBA" id="ARBA00022525"/>
    </source>
</evidence>
<dbReference type="GO" id="GO:0030335">
    <property type="term" value="P:positive regulation of cell migration"/>
    <property type="evidence" value="ECO:0007669"/>
    <property type="project" value="Ensembl"/>
</dbReference>
<keyword evidence="3" id="KW-0964">Secreted</keyword>
<evidence type="ECO:0000256" key="7">
    <source>
        <dbReference type="ARBA" id="ARBA00022889"/>
    </source>
</evidence>
<dbReference type="GO" id="GO:0009395">
    <property type="term" value="P:phospholipid catabolic process"/>
    <property type="evidence" value="ECO:0007669"/>
    <property type="project" value="Ensembl"/>
</dbReference>
<dbReference type="GO" id="GO:0008201">
    <property type="term" value="F:heparin binding"/>
    <property type="evidence" value="ECO:0007669"/>
    <property type="project" value="UniProtKB-KW"/>
</dbReference>
<evidence type="ECO:0000256" key="17">
    <source>
        <dbReference type="SAM" id="MobiDB-lite"/>
    </source>
</evidence>
<keyword evidence="7" id="KW-0130">Cell adhesion</keyword>
<dbReference type="InterPro" id="IPR036056">
    <property type="entry name" value="Fibrinogen-like_C"/>
</dbReference>
<dbReference type="PANTHER" id="PTHR47221:SF5">
    <property type="entry name" value="FIBRINOGEN C-TERMINAL DOMAIN-CONTAINING PROTEIN"/>
    <property type="match status" value="1"/>
</dbReference>
<dbReference type="PANTHER" id="PTHR47221">
    <property type="entry name" value="FIBRINOGEN ALPHA CHAIN"/>
    <property type="match status" value="1"/>
</dbReference>
<keyword evidence="10" id="KW-1015">Disulfide bond</keyword>
<feature type="region of interest" description="Disordered" evidence="17">
    <location>
        <begin position="204"/>
        <end position="240"/>
    </location>
</feature>
<evidence type="ECO:0000313" key="20">
    <source>
        <dbReference type="Ensembl" id="ENSNGAP00000000512.1"/>
    </source>
</evidence>
<dbReference type="Pfam" id="PF00147">
    <property type="entry name" value="Fibrinogen_C"/>
    <property type="match status" value="1"/>
</dbReference>
<dbReference type="GO" id="GO:0042632">
    <property type="term" value="P:cholesterol homeostasis"/>
    <property type="evidence" value="ECO:0007669"/>
    <property type="project" value="Ensembl"/>
</dbReference>
<dbReference type="GO" id="GO:0030674">
    <property type="term" value="F:protein-macromolecule adaptor activity"/>
    <property type="evidence" value="ECO:0007669"/>
    <property type="project" value="TreeGrafter"/>
</dbReference>
<evidence type="ECO:0000256" key="1">
    <source>
        <dbReference type="ARBA" id="ARBA00004510"/>
    </source>
</evidence>
<comment type="subunit">
    <text evidence="13">Interacts with ANGPTL8. Interacts with ITGB3.</text>
</comment>
<dbReference type="AlphaFoldDB" id="A0A8C6W1H5"/>
<organism evidence="20 21">
    <name type="scientific">Nannospalax galili</name>
    <name type="common">Northern Israeli blind subterranean mole rat</name>
    <name type="synonym">Spalax galili</name>
    <dbReference type="NCBI Taxonomy" id="1026970"/>
    <lineage>
        <taxon>Eukaryota</taxon>
        <taxon>Metazoa</taxon>
        <taxon>Chordata</taxon>
        <taxon>Craniata</taxon>
        <taxon>Vertebrata</taxon>
        <taxon>Euteleostomi</taxon>
        <taxon>Mammalia</taxon>
        <taxon>Eutheria</taxon>
        <taxon>Euarchontoglires</taxon>
        <taxon>Glires</taxon>
        <taxon>Rodentia</taxon>
        <taxon>Myomorpha</taxon>
        <taxon>Muroidea</taxon>
        <taxon>Spalacidae</taxon>
        <taxon>Spalacinae</taxon>
        <taxon>Nannospalax</taxon>
    </lineage>
</organism>
<dbReference type="CDD" id="cd00087">
    <property type="entry name" value="FReD"/>
    <property type="match status" value="1"/>
</dbReference>
<name>A0A8C6W1H5_NANGA</name>
<feature type="coiled-coil region" evidence="16">
    <location>
        <begin position="85"/>
        <end position="202"/>
    </location>
</feature>
<evidence type="ECO:0000259" key="19">
    <source>
        <dbReference type="PROSITE" id="PS51406"/>
    </source>
</evidence>
<dbReference type="GO" id="GO:0006071">
    <property type="term" value="P:glycerol metabolic process"/>
    <property type="evidence" value="ECO:0007669"/>
    <property type="project" value="Ensembl"/>
</dbReference>
<feature type="chain" id="PRO_5034745015" description="Angiopoietin-related protein 3" evidence="18">
    <location>
        <begin position="17"/>
        <end position="460"/>
    </location>
</feature>
<evidence type="ECO:0000256" key="14">
    <source>
        <dbReference type="ARBA" id="ARBA00069520"/>
    </source>
</evidence>
<dbReference type="GO" id="GO:0004859">
    <property type="term" value="F:phospholipase inhibitor activity"/>
    <property type="evidence" value="ECO:0007669"/>
    <property type="project" value="Ensembl"/>
</dbReference>
<dbReference type="OMA" id="WKEEKHW"/>
<dbReference type="GO" id="GO:0055091">
    <property type="term" value="P:phospholipid homeostasis"/>
    <property type="evidence" value="ECO:0007669"/>
    <property type="project" value="Ensembl"/>
</dbReference>
<dbReference type="GO" id="GO:0006631">
    <property type="term" value="P:fatty acid metabolic process"/>
    <property type="evidence" value="ECO:0007669"/>
    <property type="project" value="Ensembl"/>
</dbReference>
<dbReference type="GO" id="GO:0005794">
    <property type="term" value="C:Golgi apparatus"/>
    <property type="evidence" value="ECO:0007669"/>
    <property type="project" value="Ensembl"/>
</dbReference>
<comment type="subcellular location">
    <subcellularLocation>
        <location evidence="1">Cell projection</location>
        <location evidence="1">Lamellipodium</location>
    </subcellularLocation>
    <subcellularLocation>
        <location evidence="2">Secreted</location>
    </subcellularLocation>
</comment>
<accession>A0A8C6W1H5</accession>
<evidence type="ECO:0000256" key="6">
    <source>
        <dbReference type="ARBA" id="ARBA00022729"/>
    </source>
</evidence>